<accession>A0ABW9FIG0</accession>
<evidence type="ECO:0000313" key="6">
    <source>
        <dbReference type="Proteomes" id="UP001629745"/>
    </source>
</evidence>
<evidence type="ECO:0000256" key="2">
    <source>
        <dbReference type="ARBA" id="ARBA00023125"/>
    </source>
</evidence>
<dbReference type="InterPro" id="IPR001845">
    <property type="entry name" value="HTH_ArsR_DNA-bd_dom"/>
</dbReference>
<dbReference type="PRINTS" id="PR00778">
    <property type="entry name" value="HTHARSR"/>
</dbReference>
<dbReference type="InterPro" id="IPR036390">
    <property type="entry name" value="WH_DNA-bd_sf"/>
</dbReference>
<dbReference type="RefSeq" id="WP_420165819.1">
    <property type="nucleotide sequence ID" value="NZ_JBDLNV010000006.1"/>
</dbReference>
<feature type="domain" description="HTH arsR-type" evidence="4">
    <location>
        <begin position="24"/>
        <end position="121"/>
    </location>
</feature>
<keyword evidence="1" id="KW-0805">Transcription regulation</keyword>
<dbReference type="CDD" id="cd00090">
    <property type="entry name" value="HTH_ARSR"/>
    <property type="match status" value="1"/>
</dbReference>
<dbReference type="SMART" id="SM00418">
    <property type="entry name" value="HTH_ARSR"/>
    <property type="match status" value="1"/>
</dbReference>
<dbReference type="PANTHER" id="PTHR33154">
    <property type="entry name" value="TRANSCRIPTIONAL REGULATOR, ARSR FAMILY"/>
    <property type="match status" value="1"/>
</dbReference>
<dbReference type="InterPro" id="IPR011991">
    <property type="entry name" value="ArsR-like_HTH"/>
</dbReference>
<dbReference type="PANTHER" id="PTHR33154:SF18">
    <property type="entry name" value="ARSENICAL RESISTANCE OPERON REPRESSOR"/>
    <property type="match status" value="1"/>
</dbReference>
<proteinExistence type="predicted"/>
<keyword evidence="2" id="KW-0238">DNA-binding</keyword>
<dbReference type="SUPFAM" id="SSF46785">
    <property type="entry name" value="Winged helix' DNA-binding domain"/>
    <property type="match status" value="1"/>
</dbReference>
<dbReference type="InterPro" id="IPR051081">
    <property type="entry name" value="HTH_MetalResp_TranReg"/>
</dbReference>
<evidence type="ECO:0000256" key="3">
    <source>
        <dbReference type="ARBA" id="ARBA00023163"/>
    </source>
</evidence>
<dbReference type="InterPro" id="IPR036388">
    <property type="entry name" value="WH-like_DNA-bd_sf"/>
</dbReference>
<evidence type="ECO:0000259" key="4">
    <source>
        <dbReference type="PROSITE" id="PS50987"/>
    </source>
</evidence>
<keyword evidence="6" id="KW-1185">Reference proteome</keyword>
<dbReference type="NCBIfam" id="NF041413">
    <property type="entry name" value="ArsR_Rv2640c_fam"/>
    <property type="match status" value="1"/>
</dbReference>
<name>A0ABW9FIG0_9NOCA</name>
<dbReference type="Proteomes" id="UP001629745">
    <property type="component" value="Unassembled WGS sequence"/>
</dbReference>
<protein>
    <submittedName>
        <fullName evidence="5">Rv2640c family ArsR-like transcriptional regulator</fullName>
    </submittedName>
</protein>
<dbReference type="EMBL" id="JBDLNV010000006">
    <property type="protein sequence ID" value="MFM1725331.1"/>
    <property type="molecule type" value="Genomic_DNA"/>
</dbReference>
<reference evidence="5 6" key="1">
    <citation type="submission" date="2023-11" db="EMBL/GenBank/DDBJ databases">
        <authorList>
            <person name="Val-Calvo J."/>
            <person name="Scortti M."/>
            <person name="Vazquez-Boland J."/>
        </authorList>
    </citation>
    <scope>NUCLEOTIDE SEQUENCE [LARGE SCALE GENOMIC DNA]</scope>
    <source>
        <strain evidence="5 6">PAM 2766</strain>
    </source>
</reference>
<keyword evidence="3" id="KW-0804">Transcription</keyword>
<dbReference type="Pfam" id="PF01022">
    <property type="entry name" value="HTH_5"/>
    <property type="match status" value="1"/>
</dbReference>
<gene>
    <name evidence="5" type="ORF">ABEU20_003943</name>
</gene>
<dbReference type="PROSITE" id="PS50987">
    <property type="entry name" value="HTH_ARSR_2"/>
    <property type="match status" value="1"/>
</dbReference>
<evidence type="ECO:0000256" key="1">
    <source>
        <dbReference type="ARBA" id="ARBA00023015"/>
    </source>
</evidence>
<sequence>MPKALPVLDVSTPICCAPVSAAPMSDDEALQVALRLKALADPVRIKLVSILLTAAAGGVCTCDLATAVGLAESTVSHHLGQLRKAGMVESERRGMNVYYRARGDSLDALRLVLDPNCCAGPR</sequence>
<evidence type="ECO:0000313" key="5">
    <source>
        <dbReference type="EMBL" id="MFM1725331.1"/>
    </source>
</evidence>
<comment type="caution">
    <text evidence="5">The sequence shown here is derived from an EMBL/GenBank/DDBJ whole genome shotgun (WGS) entry which is preliminary data.</text>
</comment>
<dbReference type="NCBIfam" id="NF033788">
    <property type="entry name" value="HTH_metalloreg"/>
    <property type="match status" value="1"/>
</dbReference>
<organism evidence="5 6">
    <name type="scientific">Rhodococcus parequi</name>
    <dbReference type="NCBI Taxonomy" id="3137122"/>
    <lineage>
        <taxon>Bacteria</taxon>
        <taxon>Bacillati</taxon>
        <taxon>Actinomycetota</taxon>
        <taxon>Actinomycetes</taxon>
        <taxon>Mycobacteriales</taxon>
        <taxon>Nocardiaceae</taxon>
        <taxon>Rhodococcus</taxon>
    </lineage>
</organism>
<dbReference type="InterPro" id="IPR048226">
    <property type="entry name" value="Rv2640c-like"/>
</dbReference>
<dbReference type="Gene3D" id="1.10.10.10">
    <property type="entry name" value="Winged helix-like DNA-binding domain superfamily/Winged helix DNA-binding domain"/>
    <property type="match status" value="1"/>
</dbReference>